<sequence>MKKLYFLFLAGILYGTKTHAQNTFPTNGNAAINTSVPSQHVDGSYRALWMPNGTALMPEDASSYAGISLTSNFLRTSNNAWGFVNSALPAWKLYMGHGAITDYFGISRSSSGSFNEQSLFRINSIGNIGIGTATPQSLVEIRKDASHGQGGVLEITNGGGGIGTSSEIYFSTYQRDGQNPSARIKVADDADWSGDMFFDTKGAAGSAPLYTRMYIEGSTGKVGLGTLYPNGKLDVRGPLVTGSSEGNLDPGSTNLDFLATMGQMVTGWNRSAGFGEADFIANQGAGSVGALLFTITTTVIKKLNLCGSEEMVM</sequence>
<name>A0A7L5E0T2_9SPHI</name>
<organism evidence="2 3">
    <name type="scientific">Mucilaginibacter robiniae</name>
    <dbReference type="NCBI Taxonomy" id="2728022"/>
    <lineage>
        <taxon>Bacteria</taxon>
        <taxon>Pseudomonadati</taxon>
        <taxon>Bacteroidota</taxon>
        <taxon>Sphingobacteriia</taxon>
        <taxon>Sphingobacteriales</taxon>
        <taxon>Sphingobacteriaceae</taxon>
        <taxon>Mucilaginibacter</taxon>
    </lineage>
</organism>
<evidence type="ECO:0000313" key="3">
    <source>
        <dbReference type="Proteomes" id="UP000503278"/>
    </source>
</evidence>
<evidence type="ECO:0000313" key="2">
    <source>
        <dbReference type="EMBL" id="QJD96118.1"/>
    </source>
</evidence>
<proteinExistence type="predicted"/>
<feature type="signal peptide" evidence="1">
    <location>
        <begin position="1"/>
        <end position="20"/>
    </location>
</feature>
<reference evidence="2 3" key="1">
    <citation type="submission" date="2020-04" db="EMBL/GenBank/DDBJ databases">
        <title>Genome sequencing of novel species.</title>
        <authorList>
            <person name="Heo J."/>
            <person name="Kim S.-J."/>
            <person name="Kim J.-S."/>
            <person name="Hong S.-B."/>
            <person name="Kwon S.-W."/>
        </authorList>
    </citation>
    <scope>NUCLEOTIDE SEQUENCE [LARGE SCALE GENOMIC DNA]</scope>
    <source>
        <strain evidence="2 3">F39-2</strain>
    </source>
</reference>
<keyword evidence="1" id="KW-0732">Signal</keyword>
<protein>
    <submittedName>
        <fullName evidence="2">Uncharacterized protein</fullName>
    </submittedName>
</protein>
<accession>A0A7L5E0T2</accession>
<gene>
    <name evidence="2" type="ORF">HH214_09640</name>
</gene>
<keyword evidence="3" id="KW-1185">Reference proteome</keyword>
<feature type="chain" id="PRO_5029585929" evidence="1">
    <location>
        <begin position="21"/>
        <end position="313"/>
    </location>
</feature>
<evidence type="ECO:0000256" key="1">
    <source>
        <dbReference type="SAM" id="SignalP"/>
    </source>
</evidence>
<dbReference type="KEGG" id="mrob:HH214_09640"/>
<dbReference type="RefSeq" id="WP_169607231.1">
    <property type="nucleotide sequence ID" value="NZ_CP051682.1"/>
</dbReference>
<dbReference type="Proteomes" id="UP000503278">
    <property type="component" value="Chromosome"/>
</dbReference>
<dbReference type="EMBL" id="CP051682">
    <property type="protein sequence ID" value="QJD96118.1"/>
    <property type="molecule type" value="Genomic_DNA"/>
</dbReference>
<dbReference type="AlphaFoldDB" id="A0A7L5E0T2"/>